<evidence type="ECO:0000256" key="2">
    <source>
        <dbReference type="ARBA" id="ARBA00022763"/>
    </source>
</evidence>
<dbReference type="OrthoDB" id="9804933at2"/>
<dbReference type="InterPro" id="IPR047296">
    <property type="entry name" value="GIY-YIG_UvrC_Cho"/>
</dbReference>
<keyword evidence="2" id="KW-0227">DNA damage</keyword>
<name>S0K8E2_9ENTE</name>
<dbReference type="Proteomes" id="UP000014127">
    <property type="component" value="Unassembled WGS sequence"/>
</dbReference>
<keyword evidence="8" id="KW-1185">Reference proteome</keyword>
<dbReference type="InterPro" id="IPR000305">
    <property type="entry name" value="GIY-YIG_endonuc"/>
</dbReference>
<dbReference type="PANTHER" id="PTHR30562">
    <property type="entry name" value="UVRC/OXIDOREDUCTASE"/>
    <property type="match status" value="1"/>
</dbReference>
<dbReference type="AlphaFoldDB" id="S0K8E2"/>
<dbReference type="HOGENOM" id="CLU_014841_4_1_9"/>
<dbReference type="RefSeq" id="WP_016172963.1">
    <property type="nucleotide sequence ID" value="NZ_ASWK01000001.1"/>
</dbReference>
<dbReference type="EMBL" id="AHYR01000006">
    <property type="protein sequence ID" value="EOT40882.1"/>
    <property type="molecule type" value="Genomic_DNA"/>
</dbReference>
<dbReference type="GO" id="GO:0006289">
    <property type="term" value="P:nucleotide-excision repair"/>
    <property type="evidence" value="ECO:0007669"/>
    <property type="project" value="InterPro"/>
</dbReference>
<dbReference type="PROSITE" id="PS50164">
    <property type="entry name" value="GIY_YIG"/>
    <property type="match status" value="1"/>
</dbReference>
<dbReference type="PANTHER" id="PTHR30562:SF1">
    <property type="entry name" value="UVRABC SYSTEM PROTEIN C"/>
    <property type="match status" value="1"/>
</dbReference>
<evidence type="ECO:0000313" key="8">
    <source>
        <dbReference type="Proteomes" id="UP000014127"/>
    </source>
</evidence>
<comment type="caution">
    <text evidence="7">The sequence shown here is derived from an EMBL/GenBank/DDBJ whole genome shotgun (WGS) entry which is preliminary data.</text>
</comment>
<keyword evidence="5" id="KW-0234">DNA repair</keyword>
<keyword evidence="1" id="KW-0963">Cytoplasm</keyword>
<dbReference type="STRING" id="44009.RV01_GL000869"/>
<dbReference type="Gene3D" id="3.40.1440.10">
    <property type="entry name" value="GIY-YIG endonuclease"/>
    <property type="match status" value="1"/>
</dbReference>
<evidence type="ECO:0000256" key="5">
    <source>
        <dbReference type="ARBA" id="ARBA00023204"/>
    </source>
</evidence>
<protein>
    <recommendedName>
        <fullName evidence="6">GIY-YIG domain-containing protein</fullName>
    </recommendedName>
</protein>
<evidence type="ECO:0000313" key="7">
    <source>
        <dbReference type="EMBL" id="EOT40882.1"/>
    </source>
</evidence>
<evidence type="ECO:0000256" key="1">
    <source>
        <dbReference type="ARBA" id="ARBA00022490"/>
    </source>
</evidence>
<dbReference type="CDD" id="cd10434">
    <property type="entry name" value="GIY-YIG_UvrC_Cho"/>
    <property type="match status" value="1"/>
</dbReference>
<proteinExistence type="predicted"/>
<organism evidence="7 8">
    <name type="scientific">Enterococcus dispar ATCC 51266</name>
    <dbReference type="NCBI Taxonomy" id="1139219"/>
    <lineage>
        <taxon>Bacteria</taxon>
        <taxon>Bacillati</taxon>
        <taxon>Bacillota</taxon>
        <taxon>Bacilli</taxon>
        <taxon>Lactobacillales</taxon>
        <taxon>Enterococcaceae</taxon>
        <taxon>Enterococcus</taxon>
    </lineage>
</organism>
<gene>
    <name evidence="7" type="ORF">OMK_01798</name>
</gene>
<feature type="domain" description="GIY-YIG" evidence="6">
    <location>
        <begin position="12"/>
        <end position="91"/>
    </location>
</feature>
<evidence type="ECO:0000256" key="4">
    <source>
        <dbReference type="ARBA" id="ARBA00022881"/>
    </source>
</evidence>
<dbReference type="FunFam" id="3.40.1440.10:FF:000001">
    <property type="entry name" value="UvrABC system protein C"/>
    <property type="match status" value="1"/>
</dbReference>
<dbReference type="InterPro" id="IPR050066">
    <property type="entry name" value="UvrABC_protein_C"/>
</dbReference>
<keyword evidence="4" id="KW-0267">Excision nuclease</keyword>
<evidence type="ECO:0000259" key="6">
    <source>
        <dbReference type="PROSITE" id="PS50164"/>
    </source>
</evidence>
<dbReference type="InterPro" id="IPR035901">
    <property type="entry name" value="GIY-YIG_endonuc_sf"/>
</dbReference>
<dbReference type="SMART" id="SM00465">
    <property type="entry name" value="GIYc"/>
    <property type="match status" value="1"/>
</dbReference>
<sequence length="305" mass="36046">MPLSNKLQHLPESPGIYLMKDIHGDIIYVGKAKNLKRRVRSYFQKNQHHSKKVQRMVFNIADLEIRLVETELDALLLECRLIQEIHPPYNRIMNYYQNYAYVDFGQTGPLLTPMPTKTSFGPFRQYKQLPQILTILTETYLFPDTNSVTYKMIQQQLPDVEMIPLSERLANCQSFFSGQQTNFFSLLEERISYSAQQQNFEHAQLLKEQLELCLNFYHYIQQRQQFCRQKQLILKLPVTTEKQKIYFIAYGTIVKTLILKNDEPVLFPRGNFSSQPLQKEDVDPLDILRSYYARYYKERTSANSS</sequence>
<dbReference type="SUPFAM" id="SSF82771">
    <property type="entry name" value="GIY-YIG endonuclease"/>
    <property type="match status" value="1"/>
</dbReference>
<dbReference type="GO" id="GO:0004518">
    <property type="term" value="F:nuclease activity"/>
    <property type="evidence" value="ECO:0007669"/>
    <property type="project" value="UniProtKB-KW"/>
</dbReference>
<keyword evidence="3" id="KW-0228">DNA excision</keyword>
<dbReference type="PATRIC" id="fig|1139219.3.peg.1759"/>
<evidence type="ECO:0000256" key="3">
    <source>
        <dbReference type="ARBA" id="ARBA00022769"/>
    </source>
</evidence>
<dbReference type="Pfam" id="PF01541">
    <property type="entry name" value="GIY-YIG"/>
    <property type="match status" value="1"/>
</dbReference>
<reference evidence="7 8" key="1">
    <citation type="submission" date="2013-03" db="EMBL/GenBank/DDBJ databases">
        <title>The Genome Sequence of Enterococcus dispar ATCC_51266 (Illumina only assembly).</title>
        <authorList>
            <consortium name="The Broad Institute Genomics Platform"/>
            <consortium name="The Broad Institute Genome Sequencing Center for Infectious Disease"/>
            <person name="Earl A."/>
            <person name="Russ C."/>
            <person name="Gilmore M."/>
            <person name="Surin D."/>
            <person name="Walker B."/>
            <person name="Young S."/>
            <person name="Zeng Q."/>
            <person name="Gargeya S."/>
            <person name="Fitzgerald M."/>
            <person name="Haas B."/>
            <person name="Abouelleil A."/>
            <person name="Allen A.W."/>
            <person name="Alvarado L."/>
            <person name="Arachchi H.M."/>
            <person name="Berlin A.M."/>
            <person name="Chapman S.B."/>
            <person name="Gainer-Dewar J."/>
            <person name="Goldberg J."/>
            <person name="Griggs A."/>
            <person name="Gujja S."/>
            <person name="Hansen M."/>
            <person name="Howarth C."/>
            <person name="Imamovic A."/>
            <person name="Ireland A."/>
            <person name="Larimer J."/>
            <person name="McCowan C."/>
            <person name="Murphy C."/>
            <person name="Pearson M."/>
            <person name="Poon T.W."/>
            <person name="Priest M."/>
            <person name="Roberts A."/>
            <person name="Saif S."/>
            <person name="Shea T."/>
            <person name="Sisk P."/>
            <person name="Sykes S."/>
            <person name="Wortman J."/>
            <person name="Nusbaum C."/>
            <person name="Birren B."/>
        </authorList>
    </citation>
    <scope>NUCLEOTIDE SEQUENCE [LARGE SCALE GENOMIC DNA]</scope>
    <source>
        <strain evidence="7 8">ATCC 51266</strain>
    </source>
</reference>
<dbReference type="eggNOG" id="COG0322">
    <property type="taxonomic scope" value="Bacteria"/>
</dbReference>
<accession>S0K8E2</accession>
<dbReference type="GO" id="GO:0009380">
    <property type="term" value="C:excinuclease repair complex"/>
    <property type="evidence" value="ECO:0007669"/>
    <property type="project" value="TreeGrafter"/>
</dbReference>